<feature type="transmembrane region" description="Helical" evidence="1">
    <location>
        <begin position="7"/>
        <end position="24"/>
    </location>
</feature>
<evidence type="ECO:0000313" key="2">
    <source>
        <dbReference type="EMBL" id="BCY29506.1"/>
    </source>
</evidence>
<dbReference type="Proteomes" id="UP000825258">
    <property type="component" value="Chromosome"/>
</dbReference>
<keyword evidence="3" id="KW-1185">Reference proteome</keyword>
<evidence type="ECO:0000256" key="1">
    <source>
        <dbReference type="SAM" id="Phobius"/>
    </source>
</evidence>
<keyword evidence="1" id="KW-1133">Transmembrane helix</keyword>
<feature type="transmembrane region" description="Helical" evidence="1">
    <location>
        <begin position="56"/>
        <end position="73"/>
    </location>
</feature>
<feature type="transmembrane region" description="Helical" evidence="1">
    <location>
        <begin position="203"/>
        <end position="223"/>
    </location>
</feature>
<feature type="transmembrane region" description="Helical" evidence="1">
    <location>
        <begin position="79"/>
        <end position="100"/>
    </location>
</feature>
<accession>A0ABM7S9S2</accession>
<evidence type="ECO:0008006" key="4">
    <source>
        <dbReference type="Google" id="ProtNLM"/>
    </source>
</evidence>
<evidence type="ECO:0000313" key="3">
    <source>
        <dbReference type="Proteomes" id="UP000825258"/>
    </source>
</evidence>
<feature type="transmembrane region" description="Helical" evidence="1">
    <location>
        <begin position="30"/>
        <end position="49"/>
    </location>
</feature>
<feature type="transmembrane region" description="Helical" evidence="1">
    <location>
        <begin position="176"/>
        <end position="197"/>
    </location>
</feature>
<sequence>MKLKNPALILYFVSYILYQIFFRLKIDKEVALLFKPMIVASILFYYYFYNNTHNKSKLHFIILGILFIADNVNLLMETIFYQLALSLYLVILFVFMYLILRDSMLLKKGSKIDKYLGIATIVGIVSFLLLKIVSLYIVKQKFHSYYFVTNYIIVFGTVLIFSFYNFFKHKTLSSRFLLLTLLSLFLSDIFYVVNQYYYSNKAFIIIACFIELPCYYFLVNYFINRDVEQEKLDNNISS</sequence>
<keyword evidence="1" id="KW-0472">Membrane</keyword>
<feature type="transmembrane region" description="Helical" evidence="1">
    <location>
        <begin position="144"/>
        <end position="164"/>
    </location>
</feature>
<protein>
    <recommendedName>
        <fullName evidence="4">YhhN-like protein</fullName>
    </recommendedName>
</protein>
<keyword evidence="1" id="KW-0812">Transmembrane</keyword>
<dbReference type="EMBL" id="AP024749">
    <property type="protein sequence ID" value="BCY29506.1"/>
    <property type="molecule type" value="Genomic_DNA"/>
</dbReference>
<feature type="transmembrane region" description="Helical" evidence="1">
    <location>
        <begin position="112"/>
        <end position="138"/>
    </location>
</feature>
<reference evidence="2 3" key="1">
    <citation type="submission" date="2021-06" db="EMBL/GenBank/DDBJ databases">
        <title>Whole genome sequences of Flavobacterium sp. KK2020170 and assembly.</title>
        <authorList>
            <person name="Kitahara K."/>
            <person name="Miyoshi S."/>
            <person name="Uesaka K."/>
        </authorList>
    </citation>
    <scope>NUCLEOTIDE SEQUENCE [LARGE SCALE GENOMIC DNA]</scope>
    <source>
        <strain evidence="2 3">KK2020170</strain>
    </source>
</reference>
<organism evidence="2 3">
    <name type="scientific">Flavobacterium okayamense</name>
    <dbReference type="NCBI Taxonomy" id="2830782"/>
    <lineage>
        <taxon>Bacteria</taxon>
        <taxon>Pseudomonadati</taxon>
        <taxon>Bacteroidota</taxon>
        <taxon>Flavobacteriia</taxon>
        <taxon>Flavobacteriales</taxon>
        <taxon>Flavobacteriaceae</taxon>
        <taxon>Flavobacterium</taxon>
    </lineage>
</organism>
<gene>
    <name evidence="2" type="ORF">KK2020170_23740</name>
</gene>
<proteinExistence type="predicted"/>
<name>A0ABM7S9S2_9FLAO</name>
<dbReference type="RefSeq" id="WP_221258580.1">
    <property type="nucleotide sequence ID" value="NZ_AP024749.1"/>
</dbReference>